<proteinExistence type="predicted"/>
<name>A0A915HYA3_ROMCU</name>
<organism evidence="1 2">
    <name type="scientific">Romanomermis culicivorax</name>
    <name type="common">Nematode worm</name>
    <dbReference type="NCBI Taxonomy" id="13658"/>
    <lineage>
        <taxon>Eukaryota</taxon>
        <taxon>Metazoa</taxon>
        <taxon>Ecdysozoa</taxon>
        <taxon>Nematoda</taxon>
        <taxon>Enoplea</taxon>
        <taxon>Dorylaimia</taxon>
        <taxon>Mermithida</taxon>
        <taxon>Mermithoidea</taxon>
        <taxon>Mermithidae</taxon>
        <taxon>Romanomermis</taxon>
    </lineage>
</organism>
<dbReference type="AlphaFoldDB" id="A0A915HYA3"/>
<keyword evidence="1" id="KW-1185">Reference proteome</keyword>
<protein>
    <submittedName>
        <fullName evidence="2">Uncharacterized protein</fullName>
    </submittedName>
</protein>
<dbReference type="Proteomes" id="UP000887565">
    <property type="component" value="Unplaced"/>
</dbReference>
<sequence>MVKSSILPENNDRVYSQVSDSELSEFPNERISNRAIPYRANSKRAIKNNIVGFFRLHHPREEKIREHAIMKRLKPNNHLPYIVSHNLFSFGR</sequence>
<evidence type="ECO:0000313" key="2">
    <source>
        <dbReference type="WBParaSite" id="nRc.2.0.1.t06875-RA"/>
    </source>
</evidence>
<dbReference type="WBParaSite" id="nRc.2.0.1.t06875-RA">
    <property type="protein sequence ID" value="nRc.2.0.1.t06875-RA"/>
    <property type="gene ID" value="nRc.2.0.1.g06875"/>
</dbReference>
<reference evidence="2" key="1">
    <citation type="submission" date="2022-11" db="UniProtKB">
        <authorList>
            <consortium name="WormBaseParasite"/>
        </authorList>
    </citation>
    <scope>IDENTIFICATION</scope>
</reference>
<evidence type="ECO:0000313" key="1">
    <source>
        <dbReference type="Proteomes" id="UP000887565"/>
    </source>
</evidence>
<accession>A0A915HYA3</accession>